<dbReference type="Gene3D" id="3.90.226.10">
    <property type="entry name" value="2-enoyl-CoA Hydratase, Chain A, domain 1"/>
    <property type="match status" value="1"/>
</dbReference>
<gene>
    <name evidence="2" type="ORF">J43TS3_18920</name>
</gene>
<proteinExistence type="predicted"/>
<dbReference type="InterPro" id="IPR029045">
    <property type="entry name" value="ClpP/crotonase-like_dom_sf"/>
</dbReference>
<dbReference type="GO" id="GO:0008236">
    <property type="term" value="F:serine-type peptidase activity"/>
    <property type="evidence" value="ECO:0007669"/>
    <property type="project" value="InterPro"/>
</dbReference>
<name>A0A920C5W4_9BACI</name>
<evidence type="ECO:0000313" key="2">
    <source>
        <dbReference type="EMBL" id="GIO27281.1"/>
    </source>
</evidence>
<dbReference type="Pfam" id="PF03572">
    <property type="entry name" value="Peptidase_S41"/>
    <property type="match status" value="1"/>
</dbReference>
<dbReference type="GO" id="GO:0006508">
    <property type="term" value="P:proteolysis"/>
    <property type="evidence" value="ECO:0007669"/>
    <property type="project" value="InterPro"/>
</dbReference>
<reference evidence="2" key="1">
    <citation type="submission" date="2021-03" db="EMBL/GenBank/DDBJ databases">
        <title>Antimicrobial resistance genes in bacteria isolated from Japanese honey, and their potential for conferring macrolide and lincosamide resistance in the American foulbrood pathogen Paenibacillus larvae.</title>
        <authorList>
            <person name="Okamoto M."/>
            <person name="Kumagai M."/>
            <person name="Kanamori H."/>
            <person name="Takamatsu D."/>
        </authorList>
    </citation>
    <scope>NUCLEOTIDE SEQUENCE</scope>
    <source>
        <strain evidence="2">J43TS3</strain>
    </source>
</reference>
<dbReference type="Proteomes" id="UP000676917">
    <property type="component" value="Unassembled WGS sequence"/>
</dbReference>
<dbReference type="RefSeq" id="WP_212920772.1">
    <property type="nucleotide sequence ID" value="NZ_BORP01000003.1"/>
</dbReference>
<dbReference type="AlphaFoldDB" id="A0A920C5W4"/>
<comment type="caution">
    <text evidence="2">The sequence shown here is derived from an EMBL/GenBank/DDBJ whole genome shotgun (WGS) entry which is preliminary data.</text>
</comment>
<evidence type="ECO:0000259" key="1">
    <source>
        <dbReference type="SMART" id="SM00245"/>
    </source>
</evidence>
<protein>
    <recommendedName>
        <fullName evidence="1">Tail specific protease domain-containing protein</fullName>
    </recommendedName>
</protein>
<accession>A0A920C5W4</accession>
<dbReference type="InterPro" id="IPR005151">
    <property type="entry name" value="Tail-specific_protease"/>
</dbReference>
<dbReference type="EMBL" id="BORP01000003">
    <property type="protein sequence ID" value="GIO27281.1"/>
    <property type="molecule type" value="Genomic_DNA"/>
</dbReference>
<keyword evidence="3" id="KW-1185">Reference proteome</keyword>
<feature type="domain" description="Tail specific protease" evidence="1">
    <location>
        <begin position="155"/>
        <end position="399"/>
    </location>
</feature>
<evidence type="ECO:0000313" key="3">
    <source>
        <dbReference type="Proteomes" id="UP000676917"/>
    </source>
</evidence>
<dbReference type="SUPFAM" id="SSF52096">
    <property type="entry name" value="ClpP/crotonase"/>
    <property type="match status" value="1"/>
</dbReference>
<dbReference type="SMART" id="SM00245">
    <property type="entry name" value="TSPc"/>
    <property type="match status" value="1"/>
</dbReference>
<organism evidence="2 3">
    <name type="scientific">Ornithinibacillus bavariensis</name>
    <dbReference type="NCBI Taxonomy" id="545502"/>
    <lineage>
        <taxon>Bacteria</taxon>
        <taxon>Bacillati</taxon>
        <taxon>Bacillota</taxon>
        <taxon>Bacilli</taxon>
        <taxon>Bacillales</taxon>
        <taxon>Bacillaceae</taxon>
        <taxon>Ornithinibacillus</taxon>
    </lineage>
</organism>
<sequence>MYLEIFQEIVHMMHNDYAGYIDKKGWDNPQEFEKKIMNLEYSGELNTNLFAEIVEDYLIDFKDPHLFFQISKSDEQKEIDYGFRVRRFKDKLYITSVSKEQRLKLGDAIISLNNIPIQDLVERHQRELMETKAEREDWRKIIQKYSIAEVLDTKGKKQLMELKRYEKAEYVPEHSITKVDSDTLCLKITDFFSADPIEELVNQYKSELKQKKNLIIDVRVNYGGSTLAYASLEKYIFPSGSMKIDFLDYEMEFNCTDRNAELMIESINDGLDKIDNEEHRKSLEQWKETWVKNKGKGFVSFEGKFVEVDMKGLRSPENIILLIDNYCGSAGDIFVYLCKKSPKVIVVGRPTMGLNDYSNLAIKKWHDVFELYYPTSRLKSLDHRGSLSNPGIKPDIYIPWSPEHIYKDVDMEEAIRILKNLEVV</sequence>